<feature type="domain" description="Large ribosomal subunit protein uL5 N-terminal" evidence="5">
    <location>
        <begin position="205"/>
        <end position="257"/>
    </location>
</feature>
<evidence type="ECO:0000313" key="8">
    <source>
        <dbReference type="Proteomes" id="UP001320420"/>
    </source>
</evidence>
<evidence type="ECO:0000256" key="1">
    <source>
        <dbReference type="ARBA" id="ARBA00008553"/>
    </source>
</evidence>
<keyword evidence="3" id="KW-0687">Ribonucleoprotein</keyword>
<comment type="caution">
    <text evidence="7">The sequence shown here is derived from an EMBL/GenBank/DDBJ whole genome shotgun (WGS) entry which is preliminary data.</text>
</comment>
<feature type="compositionally biased region" description="Pro residues" evidence="4">
    <location>
        <begin position="38"/>
        <end position="51"/>
    </location>
</feature>
<sequence>MTALRELPRAGRQLFSAASHWKPCTSSIRRCASTEAAAPPPPPPPSQPKPRPATAGPLPEDIEAASGLATPIVTREDVRLIDPRKRASRRNFELPHERYRYHPPKYYRGPLHPVQPPPASDPVARNFTPGPFNLPRLKQTYHSTIASDLMTLTYQHTPPGTEPRPERVRLREWDDSSPYMKGRPKRGPRGNDVLFPLEQEITWRNIPEVRAVHVSMYVPKAKKNPDHLIVCRAVMQTITGVRPSITVNHQSVAQWGIIRGDRTGVKASVYGEQAWEFIDKVIQLVLPKIKEWQGVEGTTGDSTGNISFGLKPHEVGYFPEVEANYSLYPAKMIPGCRIMLETTAKSDRHARLLCSTIGIPFYGELVD</sequence>
<dbReference type="InterPro" id="IPR031310">
    <property type="entry name" value="Ribosomal_uL5_N"/>
</dbReference>
<evidence type="ECO:0000256" key="4">
    <source>
        <dbReference type="SAM" id="MobiDB-lite"/>
    </source>
</evidence>
<name>A0AAN9UWA8_9PEZI</name>
<evidence type="ECO:0000259" key="6">
    <source>
        <dbReference type="Pfam" id="PF00673"/>
    </source>
</evidence>
<dbReference type="Gene3D" id="3.30.1440.10">
    <property type="match status" value="1"/>
</dbReference>
<evidence type="ECO:0000313" key="7">
    <source>
        <dbReference type="EMBL" id="KAK7749393.1"/>
    </source>
</evidence>
<accession>A0AAN9UWA8</accession>
<dbReference type="InterPro" id="IPR031309">
    <property type="entry name" value="Ribosomal_uL5_C"/>
</dbReference>
<comment type="similarity">
    <text evidence="1">Belongs to the universal ribosomal protein uL5 family.</text>
</comment>
<dbReference type="PANTHER" id="PTHR11994">
    <property type="entry name" value="60S RIBOSOMAL PROTEIN L11-RELATED"/>
    <property type="match status" value="1"/>
</dbReference>
<organism evidence="7 8">
    <name type="scientific">Diatrype stigma</name>
    <dbReference type="NCBI Taxonomy" id="117547"/>
    <lineage>
        <taxon>Eukaryota</taxon>
        <taxon>Fungi</taxon>
        <taxon>Dikarya</taxon>
        <taxon>Ascomycota</taxon>
        <taxon>Pezizomycotina</taxon>
        <taxon>Sordariomycetes</taxon>
        <taxon>Xylariomycetidae</taxon>
        <taxon>Xylariales</taxon>
        <taxon>Diatrypaceae</taxon>
        <taxon>Diatrype</taxon>
    </lineage>
</organism>
<dbReference type="GO" id="GO:1990904">
    <property type="term" value="C:ribonucleoprotein complex"/>
    <property type="evidence" value="ECO:0007669"/>
    <property type="project" value="UniProtKB-KW"/>
</dbReference>
<dbReference type="AlphaFoldDB" id="A0AAN9UWA8"/>
<dbReference type="EMBL" id="JAKJXP020000073">
    <property type="protein sequence ID" value="KAK7749393.1"/>
    <property type="molecule type" value="Genomic_DNA"/>
</dbReference>
<evidence type="ECO:0000259" key="5">
    <source>
        <dbReference type="Pfam" id="PF00281"/>
    </source>
</evidence>
<proteinExistence type="inferred from homology"/>
<dbReference type="InterPro" id="IPR002132">
    <property type="entry name" value="Ribosomal_uL5"/>
</dbReference>
<feature type="region of interest" description="Disordered" evidence="4">
    <location>
        <begin position="31"/>
        <end position="70"/>
    </location>
</feature>
<dbReference type="Proteomes" id="UP001320420">
    <property type="component" value="Unassembled WGS sequence"/>
</dbReference>
<gene>
    <name evidence="7" type="primary">mrpl7</name>
    <name evidence="7" type="ORF">SLS62_008137</name>
</gene>
<keyword evidence="2 7" id="KW-0689">Ribosomal protein</keyword>
<feature type="domain" description="Large ribosomal subunit protein uL5 C-terminal" evidence="6">
    <location>
        <begin position="263"/>
        <end position="361"/>
    </location>
</feature>
<dbReference type="InterPro" id="IPR022803">
    <property type="entry name" value="Ribosomal_uL5_dom_sf"/>
</dbReference>
<dbReference type="GO" id="GO:0006412">
    <property type="term" value="P:translation"/>
    <property type="evidence" value="ECO:0007669"/>
    <property type="project" value="InterPro"/>
</dbReference>
<reference evidence="7 8" key="1">
    <citation type="submission" date="2024-02" db="EMBL/GenBank/DDBJ databases">
        <title>De novo assembly and annotation of 12 fungi associated with fruit tree decline syndrome in Ontario, Canada.</title>
        <authorList>
            <person name="Sulman M."/>
            <person name="Ellouze W."/>
            <person name="Ilyukhin E."/>
        </authorList>
    </citation>
    <scope>NUCLEOTIDE SEQUENCE [LARGE SCALE GENOMIC DNA]</scope>
    <source>
        <strain evidence="7 8">M11/M66-122</strain>
    </source>
</reference>
<protein>
    <submittedName>
        <fullName evidence="7">54S ribosomal protein L7, mitochondrial</fullName>
    </submittedName>
</protein>
<dbReference type="GO" id="GO:0003735">
    <property type="term" value="F:structural constituent of ribosome"/>
    <property type="evidence" value="ECO:0007669"/>
    <property type="project" value="InterPro"/>
</dbReference>
<evidence type="ECO:0000256" key="3">
    <source>
        <dbReference type="ARBA" id="ARBA00023274"/>
    </source>
</evidence>
<dbReference type="SUPFAM" id="SSF55282">
    <property type="entry name" value="RL5-like"/>
    <property type="match status" value="1"/>
</dbReference>
<evidence type="ECO:0000256" key="2">
    <source>
        <dbReference type="ARBA" id="ARBA00022980"/>
    </source>
</evidence>
<dbReference type="Pfam" id="PF00281">
    <property type="entry name" value="Ribosomal_L5"/>
    <property type="match status" value="1"/>
</dbReference>
<dbReference type="GO" id="GO:0005840">
    <property type="term" value="C:ribosome"/>
    <property type="evidence" value="ECO:0007669"/>
    <property type="project" value="UniProtKB-KW"/>
</dbReference>
<dbReference type="Pfam" id="PF00673">
    <property type="entry name" value="Ribosomal_L5_C"/>
    <property type="match status" value="1"/>
</dbReference>
<keyword evidence="8" id="KW-1185">Reference proteome</keyword>